<protein>
    <recommendedName>
        <fullName evidence="1">DUF7832 domain-containing protein</fullName>
    </recommendedName>
</protein>
<organism evidence="2 3">
    <name type="scientific">Neisseria shayeganii</name>
    <dbReference type="NCBI Taxonomy" id="607712"/>
    <lineage>
        <taxon>Bacteria</taxon>
        <taxon>Pseudomonadati</taxon>
        <taxon>Pseudomonadota</taxon>
        <taxon>Betaproteobacteria</taxon>
        <taxon>Neisseriales</taxon>
        <taxon>Neisseriaceae</taxon>
        <taxon>Neisseria</taxon>
    </lineage>
</organism>
<reference evidence="2 3" key="1">
    <citation type="submission" date="2020-07" db="EMBL/GenBank/DDBJ databases">
        <title>Genomic diversity of species in the Neisseriaceae family.</title>
        <authorList>
            <person name="Vincent A.T."/>
            <person name="Bernet E."/>
            <person name="Veyrier F.J."/>
        </authorList>
    </citation>
    <scope>NUCLEOTIDE SEQUENCE [LARGE SCALE GENOMIC DNA]</scope>
    <source>
        <strain evidence="2 3">DSM 22244</strain>
    </source>
</reference>
<evidence type="ECO:0000313" key="2">
    <source>
        <dbReference type="EMBL" id="QMT40695.1"/>
    </source>
</evidence>
<feature type="domain" description="DUF7832" evidence="1">
    <location>
        <begin position="3"/>
        <end position="109"/>
    </location>
</feature>
<dbReference type="RefSeq" id="WP_182122322.1">
    <property type="nucleotide sequence ID" value="NZ_CP059567.1"/>
</dbReference>
<dbReference type="Pfam" id="PF25191">
    <property type="entry name" value="DUF7832"/>
    <property type="match status" value="1"/>
</dbReference>
<dbReference type="Proteomes" id="UP000514752">
    <property type="component" value="Chromosome"/>
</dbReference>
<evidence type="ECO:0000259" key="1">
    <source>
        <dbReference type="Pfam" id="PF25191"/>
    </source>
</evidence>
<dbReference type="EMBL" id="CP059567">
    <property type="protein sequence ID" value="QMT40695.1"/>
    <property type="molecule type" value="Genomic_DNA"/>
</dbReference>
<name>A0A7D7NBL3_9NEIS</name>
<proteinExistence type="predicted"/>
<gene>
    <name evidence="2" type="ORF">H3L94_01100</name>
</gene>
<sequence>MHYDHISFHTDADWPPGLPESHAAHHMGYYYAWAVSQNLHSPAAAALPGFDQLQNGTLSGTDFVLQQLGGGLDDTCFNDLGQRFTLYYYYDEEEGYGKFIEDYFQALGLANKRDFYRIQDTPDNQKQLSAVFQVAFERWQQSLL</sequence>
<accession>A0A7D7NBL3</accession>
<dbReference type="AlphaFoldDB" id="A0A7D7NBL3"/>
<evidence type="ECO:0000313" key="3">
    <source>
        <dbReference type="Proteomes" id="UP000514752"/>
    </source>
</evidence>
<dbReference type="KEGG" id="nsg:H3L94_01100"/>
<dbReference type="InterPro" id="IPR057154">
    <property type="entry name" value="DUF7832"/>
</dbReference>